<feature type="domain" description="Alcohol dehydrogenase-like C-terminal" evidence="1">
    <location>
        <begin position="196"/>
        <end position="328"/>
    </location>
</feature>
<reference evidence="3 4" key="1">
    <citation type="journal article" date="2018" name="Sci. Rep.">
        <title>Comparative genomics provides insights into the lifestyle and reveals functional heterogeneity of dark septate endophytic fungi.</title>
        <authorList>
            <person name="Knapp D.G."/>
            <person name="Nemeth J.B."/>
            <person name="Barry K."/>
            <person name="Hainaut M."/>
            <person name="Henrissat B."/>
            <person name="Johnson J."/>
            <person name="Kuo A."/>
            <person name="Lim J.H.P."/>
            <person name="Lipzen A."/>
            <person name="Nolan M."/>
            <person name="Ohm R.A."/>
            <person name="Tamas L."/>
            <person name="Grigoriev I.V."/>
            <person name="Spatafora J.W."/>
            <person name="Nagy L.G."/>
            <person name="Kovacs G.M."/>
        </authorList>
    </citation>
    <scope>NUCLEOTIDE SEQUENCE [LARGE SCALE GENOMIC DNA]</scope>
    <source>
        <strain evidence="3 4">DSE2036</strain>
    </source>
</reference>
<keyword evidence="4" id="KW-1185">Reference proteome</keyword>
<sequence length="371" mass="39958">MSSPIPTHHRALVLKDVGSPLHLSTLPTPHATHGSAIVRIEAASVLSYHGEIYSGVRAYHFPTPLVGGFSAIGRIASIGPDATALSPGQLVYVDCTIRARDDPDTQFLSAIHDSGAPGSVKLMRDVWRDGNFAEYANVPLENCIKLNEGRLCGDLGYEVQDLMHVDFLLTAYGGLRDIRLEAGETVVVCPATGNFGGAGVQVAVSMGARVIAMGRNMTELRRLKDFVRAGSPGAEIETVGITGDEKADTEALSAFGTIDAVLDFTPPQGIKSTHLRSATSMLRRNGRVSMMGFSESPVAPWAMVSKSIRLQGKLMYEREDMVQFFKMLEAGRFAVGKQFVDTKAFELGDWKAAFDTAAEHTGIGRHVVLKP</sequence>
<gene>
    <name evidence="3" type="ORF">DM02DRAFT_341869</name>
</gene>
<evidence type="ECO:0000313" key="4">
    <source>
        <dbReference type="Proteomes" id="UP000244855"/>
    </source>
</evidence>
<dbReference type="Gene3D" id="3.40.50.720">
    <property type="entry name" value="NAD(P)-binding Rossmann-like Domain"/>
    <property type="match status" value="1"/>
</dbReference>
<dbReference type="PANTHER" id="PTHR43677">
    <property type="entry name" value="SHORT-CHAIN DEHYDROGENASE/REDUCTASE"/>
    <property type="match status" value="1"/>
</dbReference>
<dbReference type="CDD" id="cd05188">
    <property type="entry name" value="MDR"/>
    <property type="match status" value="1"/>
</dbReference>
<dbReference type="InterPro" id="IPR036291">
    <property type="entry name" value="NAD(P)-bd_dom_sf"/>
</dbReference>
<evidence type="ECO:0000313" key="3">
    <source>
        <dbReference type="EMBL" id="PVH91462.1"/>
    </source>
</evidence>
<protein>
    <submittedName>
        <fullName evidence="3">GroES-like protein</fullName>
    </submittedName>
</protein>
<dbReference type="OrthoDB" id="5407715at2759"/>
<dbReference type="InterPro" id="IPR013149">
    <property type="entry name" value="ADH-like_C"/>
</dbReference>
<evidence type="ECO:0000259" key="2">
    <source>
        <dbReference type="Pfam" id="PF08240"/>
    </source>
</evidence>
<dbReference type="SUPFAM" id="SSF50129">
    <property type="entry name" value="GroES-like"/>
    <property type="match status" value="1"/>
</dbReference>
<dbReference type="PANTHER" id="PTHR43677:SF4">
    <property type="entry name" value="QUINONE OXIDOREDUCTASE-LIKE PROTEIN 2"/>
    <property type="match status" value="1"/>
</dbReference>
<dbReference type="GO" id="GO:0005739">
    <property type="term" value="C:mitochondrion"/>
    <property type="evidence" value="ECO:0007669"/>
    <property type="project" value="TreeGrafter"/>
</dbReference>
<dbReference type="SUPFAM" id="SSF51735">
    <property type="entry name" value="NAD(P)-binding Rossmann-fold domains"/>
    <property type="match status" value="1"/>
</dbReference>
<name>A0A2V1D0A1_9PLEO</name>
<dbReference type="Pfam" id="PF00107">
    <property type="entry name" value="ADH_zinc_N"/>
    <property type="match status" value="1"/>
</dbReference>
<dbReference type="EMBL" id="KZ805859">
    <property type="protein sequence ID" value="PVH91462.1"/>
    <property type="molecule type" value="Genomic_DNA"/>
</dbReference>
<dbReference type="InterPro" id="IPR013154">
    <property type="entry name" value="ADH-like_N"/>
</dbReference>
<accession>A0A2V1D0A1</accession>
<dbReference type="Gene3D" id="3.90.180.10">
    <property type="entry name" value="Medium-chain alcohol dehydrogenases, catalytic domain"/>
    <property type="match status" value="1"/>
</dbReference>
<dbReference type="GO" id="GO:0016491">
    <property type="term" value="F:oxidoreductase activity"/>
    <property type="evidence" value="ECO:0007669"/>
    <property type="project" value="TreeGrafter"/>
</dbReference>
<dbReference type="InterPro" id="IPR011032">
    <property type="entry name" value="GroES-like_sf"/>
</dbReference>
<organism evidence="3 4">
    <name type="scientific">Periconia macrospinosa</name>
    <dbReference type="NCBI Taxonomy" id="97972"/>
    <lineage>
        <taxon>Eukaryota</taxon>
        <taxon>Fungi</taxon>
        <taxon>Dikarya</taxon>
        <taxon>Ascomycota</taxon>
        <taxon>Pezizomycotina</taxon>
        <taxon>Dothideomycetes</taxon>
        <taxon>Pleosporomycetidae</taxon>
        <taxon>Pleosporales</taxon>
        <taxon>Massarineae</taxon>
        <taxon>Periconiaceae</taxon>
        <taxon>Periconia</taxon>
    </lineage>
</organism>
<proteinExistence type="predicted"/>
<dbReference type="InterPro" id="IPR051397">
    <property type="entry name" value="Zn-ADH-like_protein"/>
</dbReference>
<feature type="domain" description="Alcohol dehydrogenase-like N-terminal" evidence="2">
    <location>
        <begin position="34"/>
        <end position="147"/>
    </location>
</feature>
<dbReference type="AlphaFoldDB" id="A0A2V1D0A1"/>
<dbReference type="Proteomes" id="UP000244855">
    <property type="component" value="Unassembled WGS sequence"/>
</dbReference>
<evidence type="ECO:0000259" key="1">
    <source>
        <dbReference type="Pfam" id="PF00107"/>
    </source>
</evidence>
<dbReference type="STRING" id="97972.A0A2V1D0A1"/>
<dbReference type="Pfam" id="PF08240">
    <property type="entry name" value="ADH_N"/>
    <property type="match status" value="1"/>
</dbReference>